<keyword evidence="2" id="KW-0963">Cytoplasm</keyword>
<keyword evidence="4" id="KW-0677">Repeat</keyword>
<dbReference type="InterPro" id="IPR040379">
    <property type="entry name" value="WDR19/dyf-2"/>
</dbReference>
<sequence>MVARFFESINDYSSAMQFLVLSKCYTEAFTMAQQNGLMELYAQVIEKVLKDGRDIPFDDLESAAICFQNQNDHLLAGKLFMFAQNYDRSLTHLMRCTGPNESKGIDLAITCVGKARSQQLTQKLLEYLLGEKDQIPKEAKYLFRFYLSLGQYTEASKTAIIIAQQDQESGNYRSARDVLLTMHQELKAQRTAIPFEMANSLMLLHSYILVKIQIKLNNHTRAARLLNRVAHNVSKFPAHIVQILTTTVIECQKAGMNNSAFNFSLILMRPEYRDQIDAKYKKKIEALVRKPDKSENEEEFSQCPHCHQRVPDYELLCSSCQFALPYCIVTGAHVIRDDLCLCPSCNFPAIHSEFLKYLTIDDTCPMCTTRIDGSRLMKLDSGVAVDSFLAQSSDMS</sequence>
<dbReference type="Proteomes" id="UP000681967">
    <property type="component" value="Unassembled WGS sequence"/>
</dbReference>
<dbReference type="PANTHER" id="PTHR14920">
    <property type="entry name" value="OSMOTIC AVOIDANCE ABNORMAL PROTEIN 1/WD REPEAT MEMBRANE PROTEIN"/>
    <property type="match status" value="1"/>
</dbReference>
<evidence type="ECO:0000256" key="7">
    <source>
        <dbReference type="ARBA" id="ARBA00023212"/>
    </source>
</evidence>
<dbReference type="GO" id="GO:0060271">
    <property type="term" value="P:cilium assembly"/>
    <property type="evidence" value="ECO:0007669"/>
    <property type="project" value="TreeGrafter"/>
</dbReference>
<keyword evidence="7" id="KW-0206">Cytoskeleton</keyword>
<name>A0A8S2KDD6_9BILA</name>
<protein>
    <recommendedName>
        <fullName evidence="9">IFT121-like zinc finger domain-containing protein</fullName>
    </recommendedName>
</protein>
<dbReference type="AlphaFoldDB" id="A0A8S2KDD6"/>
<dbReference type="Pfam" id="PF23145">
    <property type="entry name" value="Zf_2nd_IFT121"/>
    <property type="match status" value="1"/>
</dbReference>
<evidence type="ECO:0000259" key="9">
    <source>
        <dbReference type="Pfam" id="PF23145"/>
    </source>
</evidence>
<evidence type="ECO:0000256" key="6">
    <source>
        <dbReference type="ARBA" id="ARBA00023069"/>
    </source>
</evidence>
<dbReference type="PANTHER" id="PTHR14920:SF0">
    <property type="entry name" value="WD REPEAT DOMAIN 19"/>
    <property type="match status" value="1"/>
</dbReference>
<dbReference type="InterPro" id="IPR056170">
    <property type="entry name" value="Znf_IFT121-like"/>
</dbReference>
<evidence type="ECO:0000256" key="4">
    <source>
        <dbReference type="ARBA" id="ARBA00022737"/>
    </source>
</evidence>
<reference evidence="10" key="1">
    <citation type="submission" date="2021-02" db="EMBL/GenBank/DDBJ databases">
        <authorList>
            <person name="Nowell W R."/>
        </authorList>
    </citation>
    <scope>NUCLEOTIDE SEQUENCE</scope>
</reference>
<evidence type="ECO:0000256" key="5">
    <source>
        <dbReference type="ARBA" id="ARBA00022794"/>
    </source>
</evidence>
<dbReference type="GO" id="GO:0030991">
    <property type="term" value="C:intraciliary transport particle A"/>
    <property type="evidence" value="ECO:0007669"/>
    <property type="project" value="TreeGrafter"/>
</dbReference>
<comment type="caution">
    <text evidence="10">The sequence shown here is derived from an EMBL/GenBank/DDBJ whole genome shotgun (WGS) entry which is preliminary data.</text>
</comment>
<dbReference type="GO" id="GO:0035721">
    <property type="term" value="P:intraciliary retrograde transport"/>
    <property type="evidence" value="ECO:0007669"/>
    <property type="project" value="InterPro"/>
</dbReference>
<evidence type="ECO:0000256" key="2">
    <source>
        <dbReference type="ARBA" id="ARBA00022490"/>
    </source>
</evidence>
<keyword evidence="8" id="KW-0966">Cell projection</keyword>
<keyword evidence="5" id="KW-0970">Cilium biogenesis/degradation</keyword>
<evidence type="ECO:0000313" key="10">
    <source>
        <dbReference type="EMBL" id="CAF3840072.1"/>
    </source>
</evidence>
<dbReference type="EMBL" id="CAJOBH010001176">
    <property type="protein sequence ID" value="CAF3840072.1"/>
    <property type="molecule type" value="Genomic_DNA"/>
</dbReference>
<keyword evidence="3" id="KW-0853">WD repeat</keyword>
<keyword evidence="6" id="KW-0969">Cilium</keyword>
<proteinExistence type="predicted"/>
<accession>A0A8S2KDD6</accession>
<dbReference type="GO" id="GO:0005929">
    <property type="term" value="C:cilium"/>
    <property type="evidence" value="ECO:0007669"/>
    <property type="project" value="TreeGrafter"/>
</dbReference>
<gene>
    <name evidence="10" type="ORF">BYL167_LOCUS5226</name>
</gene>
<evidence type="ECO:0000256" key="3">
    <source>
        <dbReference type="ARBA" id="ARBA00022574"/>
    </source>
</evidence>
<organism evidence="10 11">
    <name type="scientific">Rotaria magnacalcarata</name>
    <dbReference type="NCBI Taxonomy" id="392030"/>
    <lineage>
        <taxon>Eukaryota</taxon>
        <taxon>Metazoa</taxon>
        <taxon>Spiralia</taxon>
        <taxon>Gnathifera</taxon>
        <taxon>Rotifera</taxon>
        <taxon>Eurotatoria</taxon>
        <taxon>Bdelloidea</taxon>
        <taxon>Philodinida</taxon>
        <taxon>Philodinidae</taxon>
        <taxon>Rotaria</taxon>
    </lineage>
</organism>
<comment type="subcellular location">
    <subcellularLocation>
        <location evidence="1">Cytoplasm</location>
        <location evidence="1">Cytoskeleton</location>
        <location evidence="1">Cilium basal body</location>
    </subcellularLocation>
</comment>
<feature type="domain" description="IFT121-like zinc finger" evidence="9">
    <location>
        <begin position="325"/>
        <end position="371"/>
    </location>
</feature>
<evidence type="ECO:0000313" key="11">
    <source>
        <dbReference type="Proteomes" id="UP000681967"/>
    </source>
</evidence>
<evidence type="ECO:0000256" key="1">
    <source>
        <dbReference type="ARBA" id="ARBA00004120"/>
    </source>
</evidence>
<evidence type="ECO:0000256" key="8">
    <source>
        <dbReference type="ARBA" id="ARBA00023273"/>
    </source>
</evidence>